<dbReference type="OrthoDB" id="1780383at2"/>
<sequence>MAQTNSSPVGRAELGFSRLRADRERLDRIDRYMRGEHDGPYIPRSATEEYKLLARRAISNWLPLLVKTPSQAMAVDGYRRSTGPDGGAPEETPAEWRAWQDNRMDARQTPVHRAALTYGQAFATVLPDPADPARPVIRGVSPRLLYASYEDPAADALPLWGLQVETVPDAEGVEARAWLYDATHVYDLLVGGKGGPKMLASRRHGMDVCPVVRFAPDIDLEGRVTGVVEPMIPIQDRVNQTVFDLLVSQTFGSFKVRTISGMAPEFRRDPDTGEILYDANGRPQVIPIQADASRFLVAPDPDTKFSQLDETPLSGFLDAIELATKHLAALSQTPPHYLLGSMVNLSAEALAAAESALSRAVDEYKHAMGESWELVLFLCATVVGAEPDARAEVLWKDAESRSLAQTVDALGKAVTMLNVPARAMWSRIPGVTARDVEEWAQIQEADDPGLRMADAMASAVAPAPGTERLAGGDGE</sequence>
<dbReference type="AlphaFoldDB" id="A0A1V0TR30"/>
<keyword evidence="2" id="KW-1185">Reference proteome</keyword>
<dbReference type="Proteomes" id="UP000192726">
    <property type="component" value="Chromosome"/>
</dbReference>
<name>A0A1V0TR30_9ACTN</name>
<accession>A0A1V0TR30</accession>
<dbReference type="EMBL" id="CP020569">
    <property type="protein sequence ID" value="ARF55122.1"/>
    <property type="molecule type" value="Genomic_DNA"/>
</dbReference>
<evidence type="ECO:0008006" key="3">
    <source>
        <dbReference type="Google" id="ProtNLM"/>
    </source>
</evidence>
<organism evidence="1 2">
    <name type="scientific">Streptomyces gilvosporeus</name>
    <dbReference type="NCBI Taxonomy" id="553510"/>
    <lineage>
        <taxon>Bacteria</taxon>
        <taxon>Bacillati</taxon>
        <taxon>Actinomycetota</taxon>
        <taxon>Actinomycetes</taxon>
        <taxon>Kitasatosporales</taxon>
        <taxon>Streptomycetaceae</taxon>
        <taxon>Streptomyces</taxon>
    </lineage>
</organism>
<dbReference type="KEGG" id="sgv:B1H19_13745"/>
<dbReference type="InterPro" id="IPR021145">
    <property type="entry name" value="Portal_protein_SPP1_Gp6-like"/>
</dbReference>
<evidence type="ECO:0000313" key="2">
    <source>
        <dbReference type="Proteomes" id="UP000192726"/>
    </source>
</evidence>
<protein>
    <recommendedName>
        <fullName evidence="3">Phage portal protein</fullName>
    </recommendedName>
</protein>
<proteinExistence type="predicted"/>
<gene>
    <name evidence="1" type="ORF">B1H19_13745</name>
</gene>
<dbReference type="STRING" id="553510.B1H19_13745"/>
<dbReference type="RefSeq" id="WP_083105034.1">
    <property type="nucleotide sequence ID" value="NZ_CP020569.1"/>
</dbReference>
<dbReference type="Pfam" id="PF05133">
    <property type="entry name" value="SPP1_portal"/>
    <property type="match status" value="1"/>
</dbReference>
<reference evidence="1 2" key="1">
    <citation type="submission" date="2017-04" db="EMBL/GenBank/DDBJ databases">
        <title>Complete Genome Sequence of Streptomyces gilvosporeus F607, a Capable Producer of Natamycin.</title>
        <authorList>
            <person name="Zong G."/>
            <person name="Zhong C."/>
            <person name="Fu J."/>
            <person name="Qin R."/>
            <person name="Cao G."/>
        </authorList>
    </citation>
    <scope>NUCLEOTIDE SEQUENCE [LARGE SCALE GENOMIC DNA]</scope>
    <source>
        <strain evidence="1 2">F607</strain>
    </source>
</reference>
<evidence type="ECO:0000313" key="1">
    <source>
        <dbReference type="EMBL" id="ARF55122.1"/>
    </source>
</evidence>